<gene>
    <name evidence="2" type="ORF">DPMN_177577</name>
</gene>
<reference evidence="2" key="1">
    <citation type="journal article" date="2019" name="bioRxiv">
        <title>The Genome of the Zebra Mussel, Dreissena polymorpha: A Resource for Invasive Species Research.</title>
        <authorList>
            <person name="McCartney M.A."/>
            <person name="Auch B."/>
            <person name="Kono T."/>
            <person name="Mallez S."/>
            <person name="Zhang Y."/>
            <person name="Obille A."/>
            <person name="Becker A."/>
            <person name="Abrahante J.E."/>
            <person name="Garbe J."/>
            <person name="Badalamenti J.P."/>
            <person name="Herman A."/>
            <person name="Mangelson H."/>
            <person name="Liachko I."/>
            <person name="Sullivan S."/>
            <person name="Sone E.D."/>
            <person name="Koren S."/>
            <person name="Silverstein K.A.T."/>
            <person name="Beckman K.B."/>
            <person name="Gohl D.M."/>
        </authorList>
    </citation>
    <scope>NUCLEOTIDE SEQUENCE</scope>
    <source>
        <strain evidence="2">Duluth1</strain>
        <tissue evidence="2">Whole animal</tissue>
    </source>
</reference>
<dbReference type="EMBL" id="JAIWYP010000009">
    <property type="protein sequence ID" value="KAH3776161.1"/>
    <property type="molecule type" value="Genomic_DNA"/>
</dbReference>
<feature type="region of interest" description="Disordered" evidence="1">
    <location>
        <begin position="40"/>
        <end position="70"/>
    </location>
</feature>
<keyword evidence="3" id="KW-1185">Reference proteome</keyword>
<organism evidence="2 3">
    <name type="scientific">Dreissena polymorpha</name>
    <name type="common">Zebra mussel</name>
    <name type="synonym">Mytilus polymorpha</name>
    <dbReference type="NCBI Taxonomy" id="45954"/>
    <lineage>
        <taxon>Eukaryota</taxon>
        <taxon>Metazoa</taxon>
        <taxon>Spiralia</taxon>
        <taxon>Lophotrochozoa</taxon>
        <taxon>Mollusca</taxon>
        <taxon>Bivalvia</taxon>
        <taxon>Autobranchia</taxon>
        <taxon>Heteroconchia</taxon>
        <taxon>Euheterodonta</taxon>
        <taxon>Imparidentia</taxon>
        <taxon>Neoheterodontei</taxon>
        <taxon>Myida</taxon>
        <taxon>Dreissenoidea</taxon>
        <taxon>Dreissenidae</taxon>
        <taxon>Dreissena</taxon>
    </lineage>
</organism>
<sequence>MSPKTAPHLLYGAQDQRVSPENDKSPDNVKELTNFTLDEFLPAPHNRPDLRKMSVSSSLIAHKRPKRSMD</sequence>
<evidence type="ECO:0000256" key="1">
    <source>
        <dbReference type="SAM" id="MobiDB-lite"/>
    </source>
</evidence>
<feature type="region of interest" description="Disordered" evidence="1">
    <location>
        <begin position="1"/>
        <end position="27"/>
    </location>
</feature>
<protein>
    <submittedName>
        <fullName evidence="2">Uncharacterized protein</fullName>
    </submittedName>
</protein>
<feature type="compositionally biased region" description="Basic residues" evidence="1">
    <location>
        <begin position="61"/>
        <end position="70"/>
    </location>
</feature>
<evidence type="ECO:0000313" key="2">
    <source>
        <dbReference type="EMBL" id="KAH3776161.1"/>
    </source>
</evidence>
<accession>A0A9D4EAH1</accession>
<dbReference type="Proteomes" id="UP000828390">
    <property type="component" value="Unassembled WGS sequence"/>
</dbReference>
<name>A0A9D4EAH1_DREPO</name>
<evidence type="ECO:0000313" key="3">
    <source>
        <dbReference type="Proteomes" id="UP000828390"/>
    </source>
</evidence>
<comment type="caution">
    <text evidence="2">The sequence shown here is derived from an EMBL/GenBank/DDBJ whole genome shotgun (WGS) entry which is preliminary data.</text>
</comment>
<proteinExistence type="predicted"/>
<reference evidence="2" key="2">
    <citation type="submission" date="2020-11" db="EMBL/GenBank/DDBJ databases">
        <authorList>
            <person name="McCartney M.A."/>
            <person name="Auch B."/>
            <person name="Kono T."/>
            <person name="Mallez S."/>
            <person name="Becker A."/>
            <person name="Gohl D.M."/>
            <person name="Silverstein K.A.T."/>
            <person name="Koren S."/>
            <person name="Bechman K.B."/>
            <person name="Herman A."/>
            <person name="Abrahante J.E."/>
            <person name="Garbe J."/>
        </authorList>
    </citation>
    <scope>NUCLEOTIDE SEQUENCE</scope>
    <source>
        <strain evidence="2">Duluth1</strain>
        <tissue evidence="2">Whole animal</tissue>
    </source>
</reference>
<feature type="compositionally biased region" description="Basic and acidic residues" evidence="1">
    <location>
        <begin position="18"/>
        <end position="27"/>
    </location>
</feature>
<dbReference type="AlphaFoldDB" id="A0A9D4EAH1"/>